<comment type="caution">
    <text evidence="2">The sequence shown here is derived from an EMBL/GenBank/DDBJ whole genome shotgun (WGS) entry which is preliminary data.</text>
</comment>
<dbReference type="PANTHER" id="PTHR43739">
    <property type="entry name" value="XYLOGLUCANASE (EUROFUNG)"/>
    <property type="match status" value="1"/>
</dbReference>
<dbReference type="InterPro" id="IPR015943">
    <property type="entry name" value="WD40/YVTN_repeat-like_dom_sf"/>
</dbReference>
<name>A0ABU2FEN7_9EURY</name>
<reference evidence="2 3" key="1">
    <citation type="submission" date="2022-06" db="EMBL/GenBank/DDBJ databases">
        <title>Haloarcula sp. a new haloarchaeum isolate from saline soil.</title>
        <authorList>
            <person name="Strakova D."/>
            <person name="Galisteo C."/>
            <person name="Sanchez-Porro C."/>
            <person name="Ventosa A."/>
        </authorList>
    </citation>
    <scope>NUCLEOTIDE SEQUENCE [LARGE SCALE GENOMIC DNA]</scope>
    <source>
        <strain evidence="2 3">S1CR25-12</strain>
    </source>
</reference>
<dbReference type="Proteomes" id="UP001259659">
    <property type="component" value="Unassembled WGS sequence"/>
</dbReference>
<dbReference type="SUPFAM" id="SSF110296">
    <property type="entry name" value="Oligoxyloglucan reducing end-specific cellobiohydrolase"/>
    <property type="match status" value="1"/>
</dbReference>
<proteinExistence type="predicted"/>
<evidence type="ECO:0008006" key="4">
    <source>
        <dbReference type="Google" id="ProtNLM"/>
    </source>
</evidence>
<protein>
    <recommendedName>
        <fullName evidence="4">Glycosyl hydrolase</fullName>
    </recommendedName>
</protein>
<dbReference type="EMBL" id="JAMQON010000004">
    <property type="protein sequence ID" value="MDS0260726.1"/>
    <property type="molecule type" value="Genomic_DNA"/>
</dbReference>
<evidence type="ECO:0000313" key="3">
    <source>
        <dbReference type="Proteomes" id="UP001259659"/>
    </source>
</evidence>
<organism evidence="2 3">
    <name type="scientific">Haloarcula saliterrae</name>
    <dbReference type="NCBI Taxonomy" id="2950534"/>
    <lineage>
        <taxon>Archaea</taxon>
        <taxon>Methanobacteriati</taxon>
        <taxon>Methanobacteriota</taxon>
        <taxon>Stenosarchaea group</taxon>
        <taxon>Halobacteria</taxon>
        <taxon>Halobacteriales</taxon>
        <taxon>Haloarculaceae</taxon>
        <taxon>Haloarcula</taxon>
    </lineage>
</organism>
<accession>A0ABU2FEN7</accession>
<feature type="region of interest" description="Disordered" evidence="1">
    <location>
        <begin position="71"/>
        <end position="106"/>
    </location>
</feature>
<evidence type="ECO:0000313" key="2">
    <source>
        <dbReference type="EMBL" id="MDS0260726.1"/>
    </source>
</evidence>
<dbReference type="RefSeq" id="WP_310920468.1">
    <property type="nucleotide sequence ID" value="NZ_JAMQON010000004.1"/>
</dbReference>
<evidence type="ECO:0000256" key="1">
    <source>
        <dbReference type="SAM" id="MobiDB-lite"/>
    </source>
</evidence>
<dbReference type="PANTHER" id="PTHR43739:SF5">
    <property type="entry name" value="EXO-ALPHA-SIALIDASE"/>
    <property type="match status" value="1"/>
</dbReference>
<keyword evidence="3" id="KW-1185">Reference proteome</keyword>
<gene>
    <name evidence="2" type="ORF">NDI56_15065</name>
</gene>
<dbReference type="InterPro" id="IPR052025">
    <property type="entry name" value="Xyloglucanase_GH74"/>
</dbReference>
<sequence length="317" mass="34239">MPPYYAALSDRLLVGDGEWTDRLVGETLECVAADERVPDRAFVGTVDAGLQRTTDGGESWQRALSAGDRATSVAVSPHDPDTIWAGTEPSAVYRSTDGGDSWTEREGLTDLDSTSRWSFPPRPHTHHVRWLAVAPDDPDRLYVAIEAGAFVRSPDGGDTWLDHPDGGRYDNHTLATHPDAPDRVYAAAGDGYALSTDRGETWTHPQAGLDHRYLWSVAVHPDDPDTVVASAARGARSAHSTTGESYVYRTTGGTWEPAMDGLPGPDGLARAVLSTDERGVLALTNRGLFRSPRGAEWDRIGAWDGSYDQVPHGLAVV</sequence>
<dbReference type="CDD" id="cd15482">
    <property type="entry name" value="Sialidase_non-viral"/>
    <property type="match status" value="1"/>
</dbReference>
<dbReference type="Gene3D" id="2.130.10.10">
    <property type="entry name" value="YVTN repeat-like/Quinoprotein amine dehydrogenase"/>
    <property type="match status" value="1"/>
</dbReference>